<protein>
    <submittedName>
        <fullName evidence="1">Uncharacterized protein</fullName>
    </submittedName>
</protein>
<organism evidence="1 2">
    <name type="scientific">Belliella pelovolcani</name>
    <dbReference type="NCBI Taxonomy" id="529505"/>
    <lineage>
        <taxon>Bacteria</taxon>
        <taxon>Pseudomonadati</taxon>
        <taxon>Bacteroidota</taxon>
        <taxon>Cytophagia</taxon>
        <taxon>Cytophagales</taxon>
        <taxon>Cyclobacteriaceae</taxon>
        <taxon>Belliella</taxon>
    </lineage>
</organism>
<keyword evidence="2" id="KW-1185">Reference proteome</keyword>
<dbReference type="EMBL" id="FTOP01000021">
    <property type="protein sequence ID" value="SIT14192.1"/>
    <property type="molecule type" value="Genomic_DNA"/>
</dbReference>
<dbReference type="RefSeq" id="WP_262484377.1">
    <property type="nucleotide sequence ID" value="NZ_FTOP01000021.1"/>
</dbReference>
<accession>A0A1N7PUF5</accession>
<name>A0A1N7PUF5_9BACT</name>
<dbReference type="AlphaFoldDB" id="A0A1N7PUF5"/>
<proteinExistence type="predicted"/>
<sequence>MGANRKDFTVVYFACFVAGGGIISNFFEDIEAIAEAKFLLV</sequence>
<dbReference type="STRING" id="529505.SAMN05421761_1214"/>
<evidence type="ECO:0000313" key="2">
    <source>
        <dbReference type="Proteomes" id="UP000186026"/>
    </source>
</evidence>
<gene>
    <name evidence="1" type="ORF">SAMN05421761_1214</name>
</gene>
<dbReference type="Proteomes" id="UP000186026">
    <property type="component" value="Unassembled WGS sequence"/>
</dbReference>
<reference evidence="2" key="1">
    <citation type="submission" date="2017-01" db="EMBL/GenBank/DDBJ databases">
        <authorList>
            <person name="Varghese N."/>
            <person name="Submissions S."/>
        </authorList>
    </citation>
    <scope>NUCLEOTIDE SEQUENCE [LARGE SCALE GENOMIC DNA]</scope>
    <source>
        <strain evidence="2">DSM 46698</strain>
    </source>
</reference>
<evidence type="ECO:0000313" key="1">
    <source>
        <dbReference type="EMBL" id="SIT14192.1"/>
    </source>
</evidence>